<evidence type="ECO:0000313" key="1">
    <source>
        <dbReference type="EMBL" id="ATF08990.1"/>
    </source>
</evidence>
<reference evidence="2" key="1">
    <citation type="submission" date="2017-04" db="EMBL/GenBank/DDBJ databases">
        <title>Genome evolution of the luminous symbionts of deep sea anglerfish.</title>
        <authorList>
            <person name="Hendry T.A."/>
        </authorList>
    </citation>
    <scope>NUCLEOTIDE SEQUENCE [LARGE SCALE GENOMIC DNA]</scope>
</reference>
<evidence type="ECO:0000313" key="2">
    <source>
        <dbReference type="Proteomes" id="UP000218160"/>
    </source>
</evidence>
<proteinExistence type="predicted"/>
<gene>
    <name evidence="1" type="ORF">BTN50_0461</name>
</gene>
<name>A0A291B7M3_9GAMM</name>
<accession>A0A291B7M3</accession>
<dbReference type="EMBL" id="CP020660">
    <property type="protein sequence ID" value="ATF08990.1"/>
    <property type="molecule type" value="Genomic_DNA"/>
</dbReference>
<dbReference type="Proteomes" id="UP000218160">
    <property type="component" value="Chromosome 1"/>
</dbReference>
<keyword evidence="2" id="KW-1185">Reference proteome</keyword>
<protein>
    <submittedName>
        <fullName evidence="1">Uncharacterized protein</fullName>
    </submittedName>
</protein>
<organism evidence="1 2">
    <name type="scientific">Candidatus Enterovibrio altilux</name>
    <dbReference type="NCBI Taxonomy" id="1927128"/>
    <lineage>
        <taxon>Bacteria</taxon>
        <taxon>Pseudomonadati</taxon>
        <taxon>Pseudomonadota</taxon>
        <taxon>Gammaproteobacteria</taxon>
        <taxon>Vibrionales</taxon>
        <taxon>Vibrionaceae</taxon>
        <taxon>Enterovibrio</taxon>
    </lineage>
</organism>
<sequence>MKLNWIIVGDLVYLAFSHYDGSDGYMSIPDTIKQSVNIH</sequence>
<dbReference type="KEGG" id="elux:BTN50_0461"/>
<dbReference type="AlphaFoldDB" id="A0A291B7M3"/>